<keyword evidence="2" id="KW-0547">Nucleotide-binding</keyword>
<dbReference type="InterPro" id="IPR003812">
    <property type="entry name" value="Fido"/>
</dbReference>
<dbReference type="PANTHER" id="PTHR13504">
    <property type="entry name" value="FIDO DOMAIN-CONTAINING PROTEIN DDB_G0283145"/>
    <property type="match status" value="1"/>
</dbReference>
<dbReference type="SUPFAM" id="SSF140931">
    <property type="entry name" value="Fic-like"/>
    <property type="match status" value="1"/>
</dbReference>
<evidence type="ECO:0000259" key="3">
    <source>
        <dbReference type="PROSITE" id="PS51459"/>
    </source>
</evidence>
<reference evidence="4 5" key="1">
    <citation type="submission" date="2020-04" db="EMBL/GenBank/DDBJ databases">
        <title>Genome Sequencing and Assembley of Pseudoalteromonas artica.</title>
        <authorList>
            <person name="Akerly B."/>
            <person name="Cook G."/>
        </authorList>
    </citation>
    <scope>NUCLEOTIDE SEQUENCE [LARGE SCALE GENOMIC DNA]</scope>
    <source>
        <strain evidence="4 5">NEC-BIFX-0059</strain>
    </source>
</reference>
<sequence>MLISILLLFEIKMVNKPPQELIKNPFQLIAEKEPNKLEDYLELFSPVDTKGRYLHFDDFKYRLPKNLDQKVSWSIVKLARDRQLRHIISVGFPSKNCKFYLTPTIQKALSETDRNTTSASLEWMCSKIGEEKHLEYLLNDLVEDEAISSSQLEGAATTTKVAKDLLKRKRKPRSPDEKMIVGNFKMMKFAWDNRHRDLSIDLILSIHQEGVENIDNDNYTPGVFRVTNDVEVVDSEGMTVHIPPPAEGLTKRIKELSKWVNECHHDVDNKEYFHPLIKAITLHFVIGYEHPFRDGNGRVARALFYWYMFKNDFAAFRYIAISVLLKSAPIKYGKSYLYSETDNMDLTYFIDYQCSVVIRAISQFKESYKNTLKDAETFNKWLWESGLYRKLNDKQQTVFQVARSGVAHQFTAMNVKENLGCAYNTASNVLNGLVELNLFKKEKQGREWVYSMLSQKKIIESWKS</sequence>
<evidence type="ECO:0000256" key="1">
    <source>
        <dbReference type="PIRSR" id="PIRSR640198-1"/>
    </source>
</evidence>
<dbReference type="InterPro" id="IPR040198">
    <property type="entry name" value="Fido_containing"/>
</dbReference>
<evidence type="ECO:0000313" key="4">
    <source>
        <dbReference type="EMBL" id="NMF48894.1"/>
    </source>
</evidence>
<feature type="binding site" evidence="2">
    <location>
        <begin position="232"/>
        <end position="241"/>
    </location>
    <ligand>
        <name>ATP</name>
        <dbReference type="ChEBI" id="CHEBI:30616"/>
    </ligand>
</feature>
<accession>A0A7X9U7I1</accession>
<proteinExistence type="predicted"/>
<comment type="caution">
    <text evidence="4">The sequence shown here is derived from an EMBL/GenBank/DDBJ whole genome shotgun (WGS) entry which is preliminary data.</text>
</comment>
<dbReference type="AlphaFoldDB" id="A0A7X9U7I1"/>
<evidence type="ECO:0000256" key="2">
    <source>
        <dbReference type="PIRSR" id="PIRSR640198-2"/>
    </source>
</evidence>
<protein>
    <submittedName>
        <fullName evidence="4">Fic family protein</fullName>
    </submittedName>
</protein>
<dbReference type="Pfam" id="PF02661">
    <property type="entry name" value="Fic"/>
    <property type="match status" value="1"/>
</dbReference>
<dbReference type="Gene3D" id="1.10.3290.10">
    <property type="entry name" value="Fido-like domain"/>
    <property type="match status" value="1"/>
</dbReference>
<gene>
    <name evidence="4" type="ORF">HHL01_11995</name>
</gene>
<dbReference type="PANTHER" id="PTHR13504:SF38">
    <property type="entry name" value="FIDO DOMAIN-CONTAINING PROTEIN"/>
    <property type="match status" value="1"/>
</dbReference>
<feature type="domain" description="Fido" evidence="3">
    <location>
        <begin position="198"/>
        <end position="355"/>
    </location>
</feature>
<dbReference type="InterPro" id="IPR036597">
    <property type="entry name" value="Fido-like_dom_sf"/>
</dbReference>
<dbReference type="Proteomes" id="UP000519126">
    <property type="component" value="Unassembled WGS sequence"/>
</dbReference>
<feature type="binding site" evidence="2">
    <location>
        <begin position="294"/>
        <end position="301"/>
    </location>
    <ligand>
        <name>ATP</name>
        <dbReference type="ChEBI" id="CHEBI:30616"/>
    </ligand>
</feature>
<dbReference type="EMBL" id="JABBCX010000004">
    <property type="protein sequence ID" value="NMF48894.1"/>
    <property type="molecule type" value="Genomic_DNA"/>
</dbReference>
<dbReference type="PROSITE" id="PS51459">
    <property type="entry name" value="FIDO"/>
    <property type="match status" value="1"/>
</dbReference>
<name>A0A7X9U7I1_9GAMM</name>
<evidence type="ECO:0000313" key="5">
    <source>
        <dbReference type="Proteomes" id="UP000519126"/>
    </source>
</evidence>
<organism evidence="4 5">
    <name type="scientific">Pseudoalteromonas arctica</name>
    <dbReference type="NCBI Taxonomy" id="394751"/>
    <lineage>
        <taxon>Bacteria</taxon>
        <taxon>Pseudomonadati</taxon>
        <taxon>Pseudomonadota</taxon>
        <taxon>Gammaproteobacteria</taxon>
        <taxon>Alteromonadales</taxon>
        <taxon>Pseudoalteromonadaceae</taxon>
        <taxon>Pseudoalteromonas</taxon>
    </lineage>
</organism>
<keyword evidence="2" id="KW-0067">ATP-binding</keyword>
<feature type="active site" evidence="1">
    <location>
        <position position="290"/>
    </location>
</feature>
<dbReference type="GO" id="GO:0005524">
    <property type="term" value="F:ATP binding"/>
    <property type="evidence" value="ECO:0007669"/>
    <property type="project" value="UniProtKB-KW"/>
</dbReference>